<dbReference type="STRING" id="1445510.YC6258_04491"/>
<name>A0A0C5VT70_9GAMM</name>
<protein>
    <submittedName>
        <fullName evidence="1">Uncharacterized protein</fullName>
    </submittedName>
</protein>
<keyword evidence="2" id="KW-1185">Reference proteome</keyword>
<proteinExistence type="predicted"/>
<evidence type="ECO:0000313" key="1">
    <source>
        <dbReference type="EMBL" id="AJQ96523.1"/>
    </source>
</evidence>
<dbReference type="KEGG" id="gsn:YC6258_04491"/>
<sequence>MQQSGESFGVIAEDSSTSKSMRTYQQIESFGRNDGDIVVLDITV</sequence>
<evidence type="ECO:0000313" key="2">
    <source>
        <dbReference type="Proteomes" id="UP000032266"/>
    </source>
</evidence>
<reference evidence="1 2" key="1">
    <citation type="submission" date="2014-01" db="EMBL/GenBank/DDBJ databases">
        <title>Full genme sequencing of cellulolytic bacterium Gynuella sunshinyii YC6258T gen. nov., sp. nov.</title>
        <authorList>
            <person name="Khan H."/>
            <person name="Chung E.J."/>
            <person name="Chung Y.R."/>
        </authorList>
    </citation>
    <scope>NUCLEOTIDE SEQUENCE [LARGE SCALE GENOMIC DNA]</scope>
    <source>
        <strain evidence="1 2">YC6258</strain>
    </source>
</reference>
<organism evidence="1 2">
    <name type="scientific">Gynuella sunshinyii YC6258</name>
    <dbReference type="NCBI Taxonomy" id="1445510"/>
    <lineage>
        <taxon>Bacteria</taxon>
        <taxon>Pseudomonadati</taxon>
        <taxon>Pseudomonadota</taxon>
        <taxon>Gammaproteobacteria</taxon>
        <taxon>Oceanospirillales</taxon>
        <taxon>Saccharospirillaceae</taxon>
        <taxon>Gynuella</taxon>
    </lineage>
</organism>
<dbReference type="Proteomes" id="UP000032266">
    <property type="component" value="Chromosome"/>
</dbReference>
<accession>A0A0C5VT70</accession>
<gene>
    <name evidence="1" type="ORF">YC6258_04491</name>
</gene>
<dbReference type="HOGENOM" id="CLU_3216902_0_0_6"/>
<dbReference type="EMBL" id="CP007142">
    <property type="protein sequence ID" value="AJQ96523.1"/>
    <property type="molecule type" value="Genomic_DNA"/>
</dbReference>
<dbReference type="AlphaFoldDB" id="A0A0C5VT70"/>